<dbReference type="SUPFAM" id="SSF52096">
    <property type="entry name" value="ClpP/crotonase"/>
    <property type="match status" value="1"/>
</dbReference>
<dbReference type="InterPro" id="IPR001753">
    <property type="entry name" value="Enoyl-CoA_hydra/iso"/>
</dbReference>
<evidence type="ECO:0000313" key="3">
    <source>
        <dbReference type="EMBL" id="VTO17203.1"/>
    </source>
</evidence>
<evidence type="ECO:0000256" key="1">
    <source>
        <dbReference type="ARBA" id="ARBA00005254"/>
    </source>
</evidence>
<dbReference type="PANTHER" id="PTHR11941:SF54">
    <property type="entry name" value="ENOYL-COA HYDRATASE, MITOCHONDRIAL"/>
    <property type="match status" value="1"/>
</dbReference>
<dbReference type="GO" id="GO:0018787">
    <property type="term" value="F:4-chlorobenzoyl-CoA dehalogenase activity"/>
    <property type="evidence" value="ECO:0007669"/>
    <property type="project" value="UniProtKB-EC"/>
</dbReference>
<protein>
    <submittedName>
        <fullName evidence="3">4-chlorobenzoyl coenzyme A dehalogenase-2</fullName>
        <ecNumber evidence="3">3.8.1.7</ecNumber>
    </submittedName>
</protein>
<dbReference type="PROSITE" id="PS00166">
    <property type="entry name" value="ENOYL_COA_HYDRATASE"/>
    <property type="match status" value="1"/>
</dbReference>
<name>A0A4P1KC92_9CAUL</name>
<evidence type="ECO:0000256" key="2">
    <source>
        <dbReference type="RuleBase" id="RU003707"/>
    </source>
</evidence>
<dbReference type="RefSeq" id="WP_252970137.1">
    <property type="nucleotide sequence ID" value="NZ_LR588407.1"/>
</dbReference>
<dbReference type="Gene3D" id="3.90.226.10">
    <property type="entry name" value="2-enoyl-CoA Hydratase, Chain A, domain 1"/>
    <property type="match status" value="1"/>
</dbReference>
<dbReference type="InterPro" id="IPR029045">
    <property type="entry name" value="ClpP/crotonase-like_dom_sf"/>
</dbReference>
<dbReference type="Proteomes" id="UP000309952">
    <property type="component" value="Chromosome"/>
</dbReference>
<gene>
    <name evidence="3" type="primary">fcbB2</name>
    <name evidence="3" type="ORF">NCTC9239_02344</name>
</gene>
<dbReference type="EMBL" id="LR588407">
    <property type="protein sequence ID" value="VTO17203.1"/>
    <property type="molecule type" value="Genomic_DNA"/>
</dbReference>
<sequence>MSDPVLYRQNGGVVSIVLNRPDRLNAIDPGLAEAFLTATERAVADIAARVVIIKGEGRAFMAGGDLAYFREAGAEAPAAAWRLIAPLHRAISLLAESPLITIAELHGAVAGGGLSLALSTDLAVCTDTARFDMAYLKVAASPDCSGSWSLVRHLGLRRAMGVALLGQTLSASEALALGLVNSVFPADLLSAEVEAIADRLCGGPREAIAATKRLLRAAGDKPLEEQLETEAEAFVTAAGSRDFREALAAFFERRPPKFE</sequence>
<dbReference type="Pfam" id="PF00378">
    <property type="entry name" value="ECH_1"/>
    <property type="match status" value="1"/>
</dbReference>
<keyword evidence="4" id="KW-1185">Reference proteome</keyword>
<dbReference type="GO" id="GO:0006635">
    <property type="term" value="P:fatty acid beta-oxidation"/>
    <property type="evidence" value="ECO:0007669"/>
    <property type="project" value="TreeGrafter"/>
</dbReference>
<comment type="similarity">
    <text evidence="1 2">Belongs to the enoyl-CoA hydratase/isomerase family.</text>
</comment>
<accession>A0A4P1KC92</accession>
<dbReference type="EC" id="3.8.1.7" evidence="3"/>
<reference evidence="3 4" key="1">
    <citation type="submission" date="2019-04" db="EMBL/GenBank/DDBJ databases">
        <authorList>
            <consortium name="Pathogen Informatics"/>
        </authorList>
    </citation>
    <scope>NUCLEOTIDE SEQUENCE [LARGE SCALE GENOMIC DNA]</scope>
    <source>
        <strain evidence="3 4">NCTC9239</strain>
    </source>
</reference>
<evidence type="ECO:0000313" key="4">
    <source>
        <dbReference type="Proteomes" id="UP000309952"/>
    </source>
</evidence>
<organism evidence="3 4">
    <name type="scientific">Brevundimonas vancanneytii</name>
    <dbReference type="NCBI Taxonomy" id="1325724"/>
    <lineage>
        <taxon>Bacteria</taxon>
        <taxon>Pseudomonadati</taxon>
        <taxon>Pseudomonadota</taxon>
        <taxon>Alphaproteobacteria</taxon>
        <taxon>Caulobacterales</taxon>
        <taxon>Caulobacteraceae</taxon>
        <taxon>Brevundimonas</taxon>
    </lineage>
</organism>
<dbReference type="InterPro" id="IPR018376">
    <property type="entry name" value="Enoyl-CoA_hyd/isom_CS"/>
</dbReference>
<dbReference type="PANTHER" id="PTHR11941">
    <property type="entry name" value="ENOYL-COA HYDRATASE-RELATED"/>
    <property type="match status" value="1"/>
</dbReference>
<proteinExistence type="inferred from homology"/>
<dbReference type="KEGG" id="bvy:NCTC9239_02344"/>
<keyword evidence="3" id="KW-0378">Hydrolase</keyword>
<dbReference type="AlphaFoldDB" id="A0A4P1KC92"/>
<dbReference type="CDD" id="cd06558">
    <property type="entry name" value="crotonase-like"/>
    <property type="match status" value="1"/>
</dbReference>